<evidence type="ECO:0000256" key="11">
    <source>
        <dbReference type="RuleBase" id="RU367043"/>
    </source>
</evidence>
<dbReference type="InParanoid" id="G8Y3U0"/>
<evidence type="ECO:0000256" key="10">
    <source>
        <dbReference type="ARBA" id="ARBA00023157"/>
    </source>
</evidence>
<dbReference type="PANTHER" id="PTHR11038:SF18">
    <property type="entry name" value="MITOCHONDRIAL IMPORT INNER MEMBRANE TRANSLOCASE SUBUNIT TIM12"/>
    <property type="match status" value="1"/>
</dbReference>
<dbReference type="AlphaFoldDB" id="G8Y3U0"/>
<sequence length="112" mass="12356">MSLFMGSAGQYTNASVDPEKIKMAEIHFDSMSKTFNSVLSTCRKKCVPAEYGEAELNTGEQCCVDRCVAKYVKANYQVGSHLQKGLGPGLNQPVFDKIKEKLESDIDSFGKH</sequence>
<feature type="domain" description="Tim10-like" evidence="12">
    <location>
        <begin position="21"/>
        <end position="84"/>
    </location>
</feature>
<dbReference type="Pfam" id="PF02953">
    <property type="entry name" value="zf-Tim10_DDP"/>
    <property type="match status" value="1"/>
</dbReference>
<comment type="domain">
    <text evidence="11">The twin CX3C motif contains 4 conserved Cys residues that form 2 disulfide bonds in the mitochondrial intermembrane space.</text>
</comment>
<evidence type="ECO:0000256" key="5">
    <source>
        <dbReference type="ARBA" id="ARBA00022833"/>
    </source>
</evidence>
<dbReference type="PANTHER" id="PTHR11038">
    <property type="entry name" value="MITOCHONDRIAL IMPORT INNER MEMBRANE TRANSLOCASE SUBUNIT TIM10"/>
    <property type="match status" value="1"/>
</dbReference>
<gene>
    <name evidence="13" type="primary">Piso0_004948</name>
    <name evidence="13" type="ORF">GNLVRS01_PISO0M04478g</name>
</gene>
<dbReference type="GO" id="GO:0015031">
    <property type="term" value="P:protein transport"/>
    <property type="evidence" value="ECO:0007669"/>
    <property type="project" value="UniProtKB-KW"/>
</dbReference>
<keyword evidence="11" id="KW-0143">Chaperone</keyword>
<dbReference type="GO" id="GO:0045039">
    <property type="term" value="P:protein insertion into mitochondrial inner membrane"/>
    <property type="evidence" value="ECO:0007669"/>
    <property type="project" value="TreeGrafter"/>
</dbReference>
<dbReference type="InterPro" id="IPR004217">
    <property type="entry name" value="Tim10-like"/>
</dbReference>
<dbReference type="Gene3D" id="1.10.287.810">
    <property type="entry name" value="Mitochondrial import inner membrane translocase subunit tim13 like domains"/>
    <property type="match status" value="1"/>
</dbReference>
<evidence type="ECO:0000256" key="2">
    <source>
        <dbReference type="ARBA" id="ARBA00022448"/>
    </source>
</evidence>
<dbReference type="Proteomes" id="UP000005222">
    <property type="component" value="Chromosome M"/>
</dbReference>
<keyword evidence="7 11" id="KW-0811">Translocation</keyword>
<keyword evidence="10 11" id="KW-1015">Disulfide bond</keyword>
<dbReference type="FunCoup" id="G8Y3U0">
    <property type="interactions" value="54"/>
</dbReference>
<evidence type="ECO:0000256" key="3">
    <source>
        <dbReference type="ARBA" id="ARBA00022723"/>
    </source>
</evidence>
<dbReference type="OMA" id="EKCIPHE"/>
<comment type="function">
    <text evidence="11">Mitochondrial intermembrane chaperone that participates in the import and insertion of some multi-pass transmembrane proteins into the mitochondrial inner membrane. Also required for the transfer of beta-barrel precursors from the TOM complex to the sorting and assembly machinery (SAM complex) of the outer membrane. Acts as a chaperone-like protein that protects the hydrophobic precursors from aggregation and guide them through the mitochondrial intermembrane space.</text>
</comment>
<accession>G8Y3U0</accession>
<evidence type="ECO:0000256" key="4">
    <source>
        <dbReference type="ARBA" id="ARBA00022792"/>
    </source>
</evidence>
<name>G8Y3U0_PICSO</name>
<comment type="subcellular location">
    <subcellularLocation>
        <location evidence="11">Mitochondrion inner membrane</location>
        <topology evidence="11">Peripheral membrane protein</topology>
        <orientation evidence="11">Intermembrane side</orientation>
    </subcellularLocation>
</comment>
<evidence type="ECO:0000256" key="7">
    <source>
        <dbReference type="ARBA" id="ARBA00023010"/>
    </source>
</evidence>
<comment type="similarity">
    <text evidence="1 11">Belongs to the small Tim family.</text>
</comment>
<keyword evidence="9" id="KW-0472">Membrane</keyword>
<dbReference type="OrthoDB" id="274922at2759"/>
<evidence type="ECO:0000313" key="13">
    <source>
        <dbReference type="EMBL" id="CCE85358.1"/>
    </source>
</evidence>
<keyword evidence="8 11" id="KW-0496">Mitochondrion</keyword>
<keyword evidence="5" id="KW-0862">Zinc</keyword>
<protein>
    <recommendedName>
        <fullName evidence="11">Mitochondrial import inner membrane translocase subunit</fullName>
    </recommendedName>
</protein>
<keyword evidence="2 11" id="KW-0813">Transport</keyword>
<evidence type="ECO:0000259" key="12">
    <source>
        <dbReference type="Pfam" id="PF02953"/>
    </source>
</evidence>
<evidence type="ECO:0000256" key="6">
    <source>
        <dbReference type="ARBA" id="ARBA00022927"/>
    </source>
</evidence>
<proteinExistence type="inferred from homology"/>
<keyword evidence="6 11" id="KW-0653">Protein transport</keyword>
<dbReference type="eggNOG" id="KOG3480">
    <property type="taxonomic scope" value="Eukaryota"/>
</dbReference>
<evidence type="ECO:0000256" key="9">
    <source>
        <dbReference type="ARBA" id="ARBA00023136"/>
    </source>
</evidence>
<dbReference type="EMBL" id="FO082047">
    <property type="protein sequence ID" value="CCE85358.1"/>
    <property type="molecule type" value="Genomic_DNA"/>
</dbReference>
<keyword evidence="4 11" id="KW-0999">Mitochondrion inner membrane</keyword>
<dbReference type="InterPro" id="IPR035427">
    <property type="entry name" value="Tim10-like_dom_sf"/>
</dbReference>
<keyword evidence="3" id="KW-0479">Metal-binding</keyword>
<evidence type="ECO:0000256" key="1">
    <source>
        <dbReference type="ARBA" id="ARBA00006720"/>
    </source>
</evidence>
<keyword evidence="14" id="KW-1185">Reference proteome</keyword>
<organism evidence="13 14">
    <name type="scientific">Pichia sorbitophila (strain ATCC MYA-4447 / BCRC 22081 / CBS 7064 / NBRC 10061 / NRRL Y-12695)</name>
    <name type="common">Hybrid yeast</name>
    <dbReference type="NCBI Taxonomy" id="559304"/>
    <lineage>
        <taxon>Eukaryota</taxon>
        <taxon>Fungi</taxon>
        <taxon>Dikarya</taxon>
        <taxon>Ascomycota</taxon>
        <taxon>Saccharomycotina</taxon>
        <taxon>Pichiomycetes</taxon>
        <taxon>Debaryomycetaceae</taxon>
        <taxon>Millerozyma</taxon>
    </lineage>
</organism>
<dbReference type="SUPFAM" id="SSF144122">
    <property type="entry name" value="Tim10-like"/>
    <property type="match status" value="1"/>
</dbReference>
<evidence type="ECO:0000256" key="8">
    <source>
        <dbReference type="ARBA" id="ARBA00023128"/>
    </source>
</evidence>
<dbReference type="STRING" id="559304.G8Y3U0"/>
<evidence type="ECO:0000313" key="14">
    <source>
        <dbReference type="Proteomes" id="UP000005222"/>
    </source>
</evidence>
<dbReference type="GO" id="GO:0005743">
    <property type="term" value="C:mitochondrial inner membrane"/>
    <property type="evidence" value="ECO:0007669"/>
    <property type="project" value="UniProtKB-SubCell"/>
</dbReference>
<dbReference type="HOGENOM" id="CLU_162151_0_0_1"/>
<comment type="subunit">
    <text evidence="11">Heterohexamer.</text>
</comment>
<reference evidence="13 14" key="1">
    <citation type="journal article" date="2012" name="G3 (Bethesda)">
        <title>Pichia sorbitophila, an interspecies yeast hybrid reveals early steps of genome resolution following polyploidization.</title>
        <authorList>
            <person name="Leh Louis V."/>
            <person name="Despons L."/>
            <person name="Friedrich A."/>
            <person name="Martin T."/>
            <person name="Durrens P."/>
            <person name="Casaregola S."/>
            <person name="Neuveglise C."/>
            <person name="Fairhead C."/>
            <person name="Marck C."/>
            <person name="Cruz J.A."/>
            <person name="Straub M.L."/>
            <person name="Kugler V."/>
            <person name="Sacerdot C."/>
            <person name="Uzunov Z."/>
            <person name="Thierry A."/>
            <person name="Weiss S."/>
            <person name="Bleykasten C."/>
            <person name="De Montigny J."/>
            <person name="Jacques N."/>
            <person name="Jung P."/>
            <person name="Lemaire M."/>
            <person name="Mallet S."/>
            <person name="Morel G."/>
            <person name="Richard G.F."/>
            <person name="Sarkar A."/>
            <person name="Savel G."/>
            <person name="Schacherer J."/>
            <person name="Seret M.L."/>
            <person name="Talla E."/>
            <person name="Samson G."/>
            <person name="Jubin C."/>
            <person name="Poulain J."/>
            <person name="Vacherie B."/>
            <person name="Barbe V."/>
            <person name="Pelletier E."/>
            <person name="Sherman D.J."/>
            <person name="Westhof E."/>
            <person name="Weissenbach J."/>
            <person name="Baret P.V."/>
            <person name="Wincker P."/>
            <person name="Gaillardin C."/>
            <person name="Dujon B."/>
            <person name="Souciet J.L."/>
        </authorList>
    </citation>
    <scope>NUCLEOTIDE SEQUENCE [LARGE SCALE GENOMIC DNA]</scope>
    <source>
        <strain evidence="14">ATCC MYA-4447 / BCRC 22081 / CBS 7064 / NBRC 10061 / NRRL Y-12695</strain>
    </source>
</reference>
<dbReference type="GO" id="GO:0046872">
    <property type="term" value="F:metal ion binding"/>
    <property type="evidence" value="ECO:0007669"/>
    <property type="project" value="UniProtKB-KW"/>
</dbReference>